<keyword evidence="15" id="KW-0460">Magnesium</keyword>
<keyword evidence="10 14" id="KW-0342">GTP-binding</keyword>
<keyword evidence="9" id="KW-0406">Ion transport</keyword>
<feature type="binding site" evidence="14">
    <location>
        <begin position="83"/>
        <end position="86"/>
    </location>
    <ligand>
        <name>GTP</name>
        <dbReference type="ChEBI" id="CHEBI:37565"/>
        <label>1</label>
    </ligand>
</feature>
<gene>
    <name evidence="18" type="primary">feoB</name>
    <name evidence="18" type="ORF">H9894_07090</name>
</gene>
<evidence type="ECO:0000256" key="2">
    <source>
        <dbReference type="ARBA" id="ARBA00022448"/>
    </source>
</evidence>
<evidence type="ECO:0000313" key="18">
    <source>
        <dbReference type="EMBL" id="HIW00937.1"/>
    </source>
</evidence>
<dbReference type="GO" id="GO:0046872">
    <property type="term" value="F:metal ion binding"/>
    <property type="evidence" value="ECO:0007669"/>
    <property type="project" value="UniProtKB-KW"/>
</dbReference>
<evidence type="ECO:0000256" key="6">
    <source>
        <dbReference type="ARBA" id="ARBA00022741"/>
    </source>
</evidence>
<keyword evidence="11 16" id="KW-0472">Membrane</keyword>
<dbReference type="SUPFAM" id="SSF52540">
    <property type="entry name" value="P-loop containing nucleoside triphosphate hydrolases"/>
    <property type="match status" value="1"/>
</dbReference>
<dbReference type="PRINTS" id="PR00326">
    <property type="entry name" value="GTP1OBG"/>
</dbReference>
<evidence type="ECO:0000256" key="10">
    <source>
        <dbReference type="ARBA" id="ARBA00023134"/>
    </source>
</evidence>
<keyword evidence="6 14" id="KW-0547">Nucleotide-binding</keyword>
<evidence type="ECO:0000256" key="5">
    <source>
        <dbReference type="ARBA" id="ARBA00022692"/>
    </source>
</evidence>
<comment type="function">
    <text evidence="16">Probable transporter of a GTP-driven Fe(2+) uptake system.</text>
</comment>
<keyword evidence="7 16" id="KW-1133">Transmembrane helix</keyword>
<evidence type="ECO:0000256" key="11">
    <source>
        <dbReference type="ARBA" id="ARBA00023136"/>
    </source>
</evidence>
<dbReference type="PANTHER" id="PTHR43185:SF1">
    <property type="entry name" value="FE(2+) TRANSPORTER FEOB"/>
    <property type="match status" value="1"/>
</dbReference>
<evidence type="ECO:0000256" key="12">
    <source>
        <dbReference type="ARBA" id="ARBA00031200"/>
    </source>
</evidence>
<keyword evidence="2 16" id="KW-0813">Transport</keyword>
<feature type="binding site" evidence="14">
    <location>
        <begin position="62"/>
        <end position="66"/>
    </location>
    <ligand>
        <name>GTP</name>
        <dbReference type="ChEBI" id="CHEBI:37565"/>
        <label>1</label>
    </ligand>
</feature>
<dbReference type="GO" id="GO:0005525">
    <property type="term" value="F:GTP binding"/>
    <property type="evidence" value="ECO:0007669"/>
    <property type="project" value="UniProtKB-KW"/>
</dbReference>
<keyword evidence="8 16" id="KW-0408">Iron</keyword>
<dbReference type="Proteomes" id="UP000886752">
    <property type="component" value="Unassembled WGS sequence"/>
</dbReference>
<evidence type="ECO:0000256" key="7">
    <source>
        <dbReference type="ARBA" id="ARBA00022989"/>
    </source>
</evidence>
<organism evidence="18 19">
    <name type="scientific">Candidatus Desulfovibrio intestinipullorum</name>
    <dbReference type="NCBI Taxonomy" id="2838536"/>
    <lineage>
        <taxon>Bacteria</taxon>
        <taxon>Pseudomonadati</taxon>
        <taxon>Thermodesulfobacteriota</taxon>
        <taxon>Desulfovibrionia</taxon>
        <taxon>Desulfovibrionales</taxon>
        <taxon>Desulfovibrionaceae</taxon>
        <taxon>Desulfovibrio</taxon>
    </lineage>
</organism>
<evidence type="ECO:0000256" key="1">
    <source>
        <dbReference type="ARBA" id="ARBA00004651"/>
    </source>
</evidence>
<feature type="transmembrane region" description="Helical" evidence="16">
    <location>
        <begin position="693"/>
        <end position="715"/>
    </location>
</feature>
<feature type="transmembrane region" description="Helical" evidence="16">
    <location>
        <begin position="522"/>
        <end position="542"/>
    </location>
</feature>
<evidence type="ECO:0000256" key="8">
    <source>
        <dbReference type="ARBA" id="ARBA00023004"/>
    </source>
</evidence>
<feature type="transmembrane region" description="Helical" evidence="16">
    <location>
        <begin position="548"/>
        <end position="567"/>
    </location>
</feature>
<evidence type="ECO:0000256" key="14">
    <source>
        <dbReference type="PIRSR" id="PIRSR603373-1"/>
    </source>
</evidence>
<feature type="transmembrane region" description="Helical" evidence="16">
    <location>
        <begin position="458"/>
        <end position="484"/>
    </location>
</feature>
<dbReference type="NCBIfam" id="TIGR00231">
    <property type="entry name" value="small_GTP"/>
    <property type="match status" value="1"/>
</dbReference>
<accession>A0A9D1TQB4</accession>
<keyword evidence="15" id="KW-0479">Metal-binding</keyword>
<feature type="binding site" evidence="15">
    <location>
        <position position="48"/>
    </location>
    <ligand>
        <name>Mg(2+)</name>
        <dbReference type="ChEBI" id="CHEBI:18420"/>
        <label>2</label>
    </ligand>
</feature>
<dbReference type="Pfam" id="PF07664">
    <property type="entry name" value="FeoB_C"/>
    <property type="match status" value="1"/>
</dbReference>
<dbReference type="Gene3D" id="1.10.287.1770">
    <property type="match status" value="1"/>
</dbReference>
<reference evidence="18" key="2">
    <citation type="submission" date="2021-04" db="EMBL/GenBank/DDBJ databases">
        <authorList>
            <person name="Gilroy R."/>
        </authorList>
    </citation>
    <scope>NUCLEOTIDE SEQUENCE</scope>
    <source>
        <strain evidence="18">ChiHecec2B26-446</strain>
    </source>
</reference>
<feature type="transmembrane region" description="Helical" evidence="16">
    <location>
        <begin position="420"/>
        <end position="446"/>
    </location>
</feature>
<dbReference type="Gene3D" id="3.40.50.300">
    <property type="entry name" value="P-loop containing nucleotide triphosphate hydrolases"/>
    <property type="match status" value="1"/>
</dbReference>
<keyword evidence="5 16" id="KW-0812">Transmembrane</keyword>
<dbReference type="InterPro" id="IPR011642">
    <property type="entry name" value="Gate_dom"/>
</dbReference>
<feature type="binding site" evidence="14">
    <location>
        <begin position="143"/>
        <end position="146"/>
    </location>
    <ligand>
        <name>GTP</name>
        <dbReference type="ChEBI" id="CHEBI:37565"/>
        <label>1</label>
    </ligand>
</feature>
<dbReference type="Pfam" id="PF07670">
    <property type="entry name" value="Gate"/>
    <property type="match status" value="2"/>
</dbReference>
<protein>
    <recommendedName>
        <fullName evidence="12 13">Ferrous iron transport protein B</fullName>
    </recommendedName>
</protein>
<evidence type="ECO:0000259" key="17">
    <source>
        <dbReference type="PROSITE" id="PS51711"/>
    </source>
</evidence>
<evidence type="ECO:0000256" key="9">
    <source>
        <dbReference type="ARBA" id="ARBA00023065"/>
    </source>
</evidence>
<dbReference type="GO" id="GO:0005886">
    <property type="term" value="C:plasma membrane"/>
    <property type="evidence" value="ECO:0007669"/>
    <property type="project" value="UniProtKB-SubCell"/>
</dbReference>
<dbReference type="InterPro" id="IPR006073">
    <property type="entry name" value="GTP-bd"/>
</dbReference>
<name>A0A9D1TQB4_9BACT</name>
<dbReference type="InterPro" id="IPR041069">
    <property type="entry name" value="FeoB_Cyto"/>
</dbReference>
<feature type="transmembrane region" description="Helical" evidence="16">
    <location>
        <begin position="376"/>
        <end position="400"/>
    </location>
</feature>
<feature type="domain" description="FeoB-type G" evidence="17">
    <location>
        <begin position="30"/>
        <end position="192"/>
    </location>
</feature>
<comment type="caution">
    <text evidence="18">The sequence shown here is derived from an EMBL/GenBank/DDBJ whole genome shotgun (WGS) entry which is preliminary data.</text>
</comment>
<keyword evidence="3" id="KW-1003">Cell membrane</keyword>
<proteinExistence type="inferred from homology"/>
<dbReference type="EMBL" id="DXHV01000065">
    <property type="protein sequence ID" value="HIW00937.1"/>
    <property type="molecule type" value="Genomic_DNA"/>
</dbReference>
<dbReference type="InterPro" id="IPR030389">
    <property type="entry name" value="G_FEOB_dom"/>
</dbReference>
<reference evidence="18" key="1">
    <citation type="journal article" date="2021" name="PeerJ">
        <title>Extensive microbial diversity within the chicken gut microbiome revealed by metagenomics and culture.</title>
        <authorList>
            <person name="Gilroy R."/>
            <person name="Ravi A."/>
            <person name="Getino M."/>
            <person name="Pursley I."/>
            <person name="Horton D.L."/>
            <person name="Alikhan N.F."/>
            <person name="Baker D."/>
            <person name="Gharbi K."/>
            <person name="Hall N."/>
            <person name="Watson M."/>
            <person name="Adriaenssens E.M."/>
            <person name="Foster-Nyarko E."/>
            <person name="Jarju S."/>
            <person name="Secka A."/>
            <person name="Antonio M."/>
            <person name="Oren A."/>
            <person name="Chaudhuri R.R."/>
            <person name="La Ragione R."/>
            <person name="Hildebrand F."/>
            <person name="Pallen M.J."/>
        </authorList>
    </citation>
    <scope>NUCLEOTIDE SEQUENCE</scope>
    <source>
        <strain evidence="18">ChiHecec2B26-446</strain>
    </source>
</reference>
<dbReference type="GO" id="GO:0015093">
    <property type="term" value="F:ferrous iron transmembrane transporter activity"/>
    <property type="evidence" value="ECO:0007669"/>
    <property type="project" value="UniProtKB-UniRule"/>
</dbReference>
<dbReference type="InterPro" id="IPR005225">
    <property type="entry name" value="Small_GTP-bd"/>
</dbReference>
<dbReference type="AlphaFoldDB" id="A0A9D1TQB4"/>
<sequence>MATECCCQSEEARKTGEDTFTAPASTHGGNLRIALAGNPNCGKTTLFNTYTGARQHVGNYPGVTVDRKEGPMTVNGRDITLVDIPGTYSLTAYSQEELVARSELSFGMVDAVIDIADASALQRSMLLTVQIMEMGMPVVLACNMMDEARKAGVHINMKKLSQKLGAPCMPLVARTGEGSREIMQQALKLGDKGRQEPLRLSYGPEIDAALAPLEKRLTEENVLTNLYHPHWTAIKLLEGDQEVIKTFRETHGDIAEEILEHCAATARQVREVRNATCESVITDARYGYIRGLLADVVTQDAGKDRLALTDKLDKILTNALLGPIIMIGVLYAMFWITIELGAYPQGWVEEFFGWLGGICDGAMEDGALKSLIVDGIIGGVGGVVSFVPLIAIMFALIAFIEDSGYMARISYMMDRIFRMFGLHGASVMPYIIAGGIAGGCAIPGAMATRTLRSPKEKLATLLTLPYMACGAKVPVFLLLIAAFFPENPATAFFMILGAGWISALLVALLLRHTIIKGDATPFVMELPPYRLPTIFAILLHMWERTWMYLKKAGTVILAISIIIWAALTYPSLPEDMEAPYTQKIEQLTAAAEALPEGSEERTAADEAVAEAENALAEAALQYSYAGRIGVALEPYTQVAGFSWQTNIALVAGVAAKEAVVSTLGTAYSMGEQDPEDAAPLGERLKQDPSFDKATALSLILFVLMYSPCFVALVVIKSEAGSWGWLLFSMIFNTALAFAVATAAYHIGKTIFAA</sequence>
<dbReference type="Pfam" id="PF02421">
    <property type="entry name" value="FeoB_N"/>
    <property type="match status" value="1"/>
</dbReference>
<evidence type="ECO:0000256" key="13">
    <source>
        <dbReference type="NCBIfam" id="TIGR00437"/>
    </source>
</evidence>
<dbReference type="PROSITE" id="PS51711">
    <property type="entry name" value="G_FEOB"/>
    <property type="match status" value="1"/>
</dbReference>
<dbReference type="InterPro" id="IPR050860">
    <property type="entry name" value="FeoB_GTPase"/>
</dbReference>
<evidence type="ECO:0000256" key="15">
    <source>
        <dbReference type="PIRSR" id="PIRSR603373-2"/>
    </source>
</evidence>
<dbReference type="PANTHER" id="PTHR43185">
    <property type="entry name" value="FERROUS IRON TRANSPORT PROTEIN B"/>
    <property type="match status" value="1"/>
</dbReference>
<feature type="binding site" evidence="15">
    <location>
        <position position="52"/>
    </location>
    <ligand>
        <name>Mg(2+)</name>
        <dbReference type="ChEBI" id="CHEBI:18420"/>
        <label>2</label>
    </ligand>
</feature>
<evidence type="ECO:0000256" key="16">
    <source>
        <dbReference type="RuleBase" id="RU362098"/>
    </source>
</evidence>
<evidence type="ECO:0000313" key="19">
    <source>
        <dbReference type="Proteomes" id="UP000886752"/>
    </source>
</evidence>
<dbReference type="CDD" id="cd01879">
    <property type="entry name" value="FeoB"/>
    <property type="match status" value="1"/>
</dbReference>
<dbReference type="InterPro" id="IPR003373">
    <property type="entry name" value="Fe2_transport_prot-B"/>
</dbReference>
<comment type="similarity">
    <text evidence="16">Belongs to the TRAFAC class TrmE-Era-EngA-EngB-Septin-like GTPase superfamily. FeoB GTPase (TC 9.A.8) family.</text>
</comment>
<feature type="transmembrane region" description="Helical" evidence="16">
    <location>
        <begin position="315"/>
        <end position="336"/>
    </location>
</feature>
<feature type="transmembrane region" description="Helical" evidence="16">
    <location>
        <begin position="721"/>
        <end position="744"/>
    </location>
</feature>
<comment type="subcellular location">
    <subcellularLocation>
        <location evidence="16">Cell inner membrane</location>
        <topology evidence="16">Multi-pass membrane protein</topology>
    </subcellularLocation>
    <subcellularLocation>
        <location evidence="1">Cell membrane</location>
        <topology evidence="1">Multi-pass membrane protein</topology>
    </subcellularLocation>
</comment>
<dbReference type="InterPro" id="IPR011640">
    <property type="entry name" value="Fe2_transport_prot_B_C"/>
</dbReference>
<keyword evidence="4 16" id="KW-0410">Iron transport</keyword>
<feature type="binding site" evidence="15">
    <location>
        <position position="51"/>
    </location>
    <ligand>
        <name>Mg(2+)</name>
        <dbReference type="ChEBI" id="CHEBI:18420"/>
        <label>2</label>
    </ligand>
</feature>
<feature type="transmembrane region" description="Helical" evidence="16">
    <location>
        <begin position="490"/>
        <end position="510"/>
    </location>
</feature>
<feature type="binding site" evidence="15">
    <location>
        <position position="49"/>
    </location>
    <ligand>
        <name>Mg(2+)</name>
        <dbReference type="ChEBI" id="CHEBI:18420"/>
        <label>2</label>
    </ligand>
</feature>
<evidence type="ECO:0000256" key="3">
    <source>
        <dbReference type="ARBA" id="ARBA00022475"/>
    </source>
</evidence>
<dbReference type="NCBIfam" id="TIGR00437">
    <property type="entry name" value="feoB"/>
    <property type="match status" value="1"/>
</dbReference>
<feature type="binding site" evidence="14">
    <location>
        <begin position="37"/>
        <end position="44"/>
    </location>
    <ligand>
        <name>GTP</name>
        <dbReference type="ChEBI" id="CHEBI:37565"/>
        <label>1</label>
    </ligand>
</feature>
<dbReference type="Pfam" id="PF17910">
    <property type="entry name" value="FeoB_Cyto"/>
    <property type="match status" value="1"/>
</dbReference>
<evidence type="ECO:0000256" key="4">
    <source>
        <dbReference type="ARBA" id="ARBA00022496"/>
    </source>
</evidence>
<dbReference type="InterPro" id="IPR027417">
    <property type="entry name" value="P-loop_NTPase"/>
</dbReference>